<reference evidence="1 2" key="1">
    <citation type="journal article" date="2021" name="Elife">
        <title>Chloroplast acquisition without the gene transfer in kleptoplastic sea slugs, Plakobranchus ocellatus.</title>
        <authorList>
            <person name="Maeda T."/>
            <person name="Takahashi S."/>
            <person name="Yoshida T."/>
            <person name="Shimamura S."/>
            <person name="Takaki Y."/>
            <person name="Nagai Y."/>
            <person name="Toyoda A."/>
            <person name="Suzuki Y."/>
            <person name="Arimoto A."/>
            <person name="Ishii H."/>
            <person name="Satoh N."/>
            <person name="Nishiyama T."/>
            <person name="Hasebe M."/>
            <person name="Maruyama T."/>
            <person name="Minagawa J."/>
            <person name="Obokata J."/>
            <person name="Shigenobu S."/>
        </authorList>
    </citation>
    <scope>NUCLEOTIDE SEQUENCE [LARGE SCALE GENOMIC DNA]</scope>
</reference>
<accession>A0AAV3Y4P6</accession>
<dbReference type="AlphaFoldDB" id="A0AAV3Y4P6"/>
<comment type="caution">
    <text evidence="1">The sequence shown here is derived from an EMBL/GenBank/DDBJ whole genome shotgun (WGS) entry which is preliminary data.</text>
</comment>
<keyword evidence="2" id="KW-1185">Reference proteome</keyword>
<dbReference type="Proteomes" id="UP000735302">
    <property type="component" value="Unassembled WGS sequence"/>
</dbReference>
<name>A0AAV3Y4P6_9GAST</name>
<dbReference type="EMBL" id="BLXT01000437">
    <property type="protein sequence ID" value="GFN77061.1"/>
    <property type="molecule type" value="Genomic_DNA"/>
</dbReference>
<organism evidence="1 2">
    <name type="scientific">Plakobranchus ocellatus</name>
    <dbReference type="NCBI Taxonomy" id="259542"/>
    <lineage>
        <taxon>Eukaryota</taxon>
        <taxon>Metazoa</taxon>
        <taxon>Spiralia</taxon>
        <taxon>Lophotrochozoa</taxon>
        <taxon>Mollusca</taxon>
        <taxon>Gastropoda</taxon>
        <taxon>Heterobranchia</taxon>
        <taxon>Euthyneura</taxon>
        <taxon>Panpulmonata</taxon>
        <taxon>Sacoglossa</taxon>
        <taxon>Placobranchoidea</taxon>
        <taxon>Plakobranchidae</taxon>
        <taxon>Plakobranchus</taxon>
    </lineage>
</organism>
<evidence type="ECO:0000313" key="1">
    <source>
        <dbReference type="EMBL" id="GFN77061.1"/>
    </source>
</evidence>
<sequence>MILHWIVADADPSEPQDLSKIPSSESDLSMQILDQDVDISEGRQHFRVEAWAKEDSFSLESPDDGSLIVDCVDIQTTLQLQGGADSFLNELRHIFSCVFLSTNVISRQLLTPQWHQIGQCRNLSRISLLCLARFADLTFTPAVSELSASTRSPNTDR</sequence>
<protein>
    <submittedName>
        <fullName evidence="1">Zinc finger protein</fullName>
    </submittedName>
</protein>
<evidence type="ECO:0000313" key="2">
    <source>
        <dbReference type="Proteomes" id="UP000735302"/>
    </source>
</evidence>
<proteinExistence type="predicted"/>
<gene>
    <name evidence="1" type="ORF">PoB_000356700</name>
</gene>